<proteinExistence type="predicted"/>
<comment type="caution">
    <text evidence="1">The sequence shown here is derived from an EMBL/GenBank/DDBJ whole genome shotgun (WGS) entry which is preliminary data.</text>
</comment>
<evidence type="ECO:0000313" key="1">
    <source>
        <dbReference type="EMBL" id="KAJ3565882.1"/>
    </source>
</evidence>
<keyword evidence="2" id="KW-1185">Reference proteome</keyword>
<evidence type="ECO:0000313" key="2">
    <source>
        <dbReference type="Proteomes" id="UP001213000"/>
    </source>
</evidence>
<name>A0AAD5YSV2_9AGAR</name>
<sequence length="170" mass="18828">MLQTLFNCGTREGFLSGSVQELYFYMVEPIQPELYTLSSDILTSTRVILKLNVAYRKGMHGPYLLTFTTGPTPSGNIVTGLVKLVILKDTDFWGVYFTPGIYTMTPVAANVGTSVDVADAEPSPPVIQQIGEYDSTPRGFLNTDQIKTMRQAISIVCLRALNLEFLFQSE</sequence>
<organism evidence="1 2">
    <name type="scientific">Leucocoprinus birnbaumii</name>
    <dbReference type="NCBI Taxonomy" id="56174"/>
    <lineage>
        <taxon>Eukaryota</taxon>
        <taxon>Fungi</taxon>
        <taxon>Dikarya</taxon>
        <taxon>Basidiomycota</taxon>
        <taxon>Agaricomycotina</taxon>
        <taxon>Agaricomycetes</taxon>
        <taxon>Agaricomycetidae</taxon>
        <taxon>Agaricales</taxon>
        <taxon>Agaricineae</taxon>
        <taxon>Agaricaceae</taxon>
        <taxon>Leucocoprinus</taxon>
    </lineage>
</organism>
<accession>A0AAD5YSV2</accession>
<dbReference type="AlphaFoldDB" id="A0AAD5YSV2"/>
<reference evidence="1" key="1">
    <citation type="submission" date="2022-07" db="EMBL/GenBank/DDBJ databases">
        <title>Genome Sequence of Leucocoprinus birnbaumii.</title>
        <authorList>
            <person name="Buettner E."/>
        </authorList>
    </citation>
    <scope>NUCLEOTIDE SEQUENCE</scope>
    <source>
        <strain evidence="1">VT141</strain>
    </source>
</reference>
<gene>
    <name evidence="1" type="ORF">NP233_g7359</name>
</gene>
<dbReference type="Proteomes" id="UP001213000">
    <property type="component" value="Unassembled WGS sequence"/>
</dbReference>
<dbReference type="EMBL" id="JANIEX010000531">
    <property type="protein sequence ID" value="KAJ3565882.1"/>
    <property type="molecule type" value="Genomic_DNA"/>
</dbReference>
<protein>
    <submittedName>
        <fullName evidence="1">Uncharacterized protein</fullName>
    </submittedName>
</protein>